<accession>W0AEE3</accession>
<sequence length="358" mass="38570">MTMADHACTGKCPVIAHRKPYYAELRAGRSYLWCSCGRSQRQPFCDGRSHEGTGFLPVRYTAQADGEEVLFCGCKHTSTAPFCDGAHSNLPGGYSDATDGADVPRPDLVSADATGVSRVDGRCFAVSPEHGADLSLRYALRTIVGPSLGAEHQSQFHLRLEDGETPILAAEGVDTILWIMAGNGTIAIGDRSFAVTAPCGAYVRAGEAFRLAAGTPLRAYVSACPAVEALIELAEMPAAFDAAWPDRVVSIDEEERTAMGPRWFQMLVDKRIGSTTAAQFIGHIPRSRAEMHRHLYEEALIIMSGEGIIWNETSAARVGPGDVIFFPRKHLHSLECIAPEGMDVVGLIHPGDNPGVNY</sequence>
<evidence type="ECO:0000259" key="5">
    <source>
        <dbReference type="SMART" id="SM00704"/>
    </source>
</evidence>
<name>W0AEE3_9SPHN</name>
<dbReference type="InterPro" id="IPR052950">
    <property type="entry name" value="CISD"/>
</dbReference>
<evidence type="ECO:0000256" key="3">
    <source>
        <dbReference type="ARBA" id="ARBA00023004"/>
    </source>
</evidence>
<keyword evidence="3" id="KW-0408">Iron</keyword>
<dbReference type="InterPro" id="IPR042216">
    <property type="entry name" value="MitoNEET_CISD"/>
</dbReference>
<dbReference type="AlphaFoldDB" id="W0AEE3"/>
<dbReference type="SMART" id="SM00704">
    <property type="entry name" value="ZnF_CDGSH"/>
    <property type="match status" value="2"/>
</dbReference>
<feature type="domain" description="Iron-binding zinc finger CDGSH type" evidence="5">
    <location>
        <begin position="18"/>
        <end position="56"/>
    </location>
</feature>
<dbReference type="InterPro" id="IPR018967">
    <property type="entry name" value="FeS-contain_CDGSH-typ"/>
</dbReference>
<dbReference type="EMBL" id="CP006644">
    <property type="protein sequence ID" value="AHE54015.1"/>
    <property type="molecule type" value="Genomic_DNA"/>
</dbReference>
<dbReference type="Proteomes" id="UP000018851">
    <property type="component" value="Chromosome"/>
</dbReference>
<evidence type="ECO:0000256" key="2">
    <source>
        <dbReference type="ARBA" id="ARBA00022723"/>
    </source>
</evidence>
<evidence type="ECO:0000256" key="4">
    <source>
        <dbReference type="ARBA" id="ARBA00023014"/>
    </source>
</evidence>
<gene>
    <name evidence="6" type="ORF">NX02_11520</name>
</gene>
<dbReference type="Gene3D" id="2.60.120.10">
    <property type="entry name" value="Jelly Rolls"/>
    <property type="match status" value="1"/>
</dbReference>
<dbReference type="GO" id="GO:0046872">
    <property type="term" value="F:metal ion binding"/>
    <property type="evidence" value="ECO:0007669"/>
    <property type="project" value="UniProtKB-KW"/>
</dbReference>
<organism evidence="6 7">
    <name type="scientific">Sphingomonas sanxanigenens DSM 19645 = NX02</name>
    <dbReference type="NCBI Taxonomy" id="1123269"/>
    <lineage>
        <taxon>Bacteria</taxon>
        <taxon>Pseudomonadati</taxon>
        <taxon>Pseudomonadota</taxon>
        <taxon>Alphaproteobacteria</taxon>
        <taxon>Sphingomonadales</taxon>
        <taxon>Sphingomonadaceae</taxon>
        <taxon>Sphingomonas</taxon>
    </lineage>
</organism>
<keyword evidence="2" id="KW-0479">Metal-binding</keyword>
<dbReference type="InterPro" id="IPR013096">
    <property type="entry name" value="Cupin_2"/>
</dbReference>
<proteinExistence type="predicted"/>
<dbReference type="KEGG" id="ssan:NX02_11520"/>
<dbReference type="InterPro" id="IPR014710">
    <property type="entry name" value="RmlC-like_jellyroll"/>
</dbReference>
<protein>
    <recommendedName>
        <fullName evidence="5">Iron-binding zinc finger CDGSH type domain-containing protein</fullName>
    </recommendedName>
</protein>
<dbReference type="HOGENOM" id="CLU_862761_0_0_5"/>
<keyword evidence="7" id="KW-1185">Reference proteome</keyword>
<dbReference type="Pfam" id="PF07883">
    <property type="entry name" value="Cupin_2"/>
    <property type="match status" value="1"/>
</dbReference>
<dbReference type="InterPro" id="IPR011051">
    <property type="entry name" value="RmlC_Cupin_sf"/>
</dbReference>
<reference evidence="6 7" key="1">
    <citation type="submission" date="2013-07" db="EMBL/GenBank/DDBJ databases">
        <title>Completed genome of Sphingomonas sanxanigenens NX02.</title>
        <authorList>
            <person name="Ma T."/>
            <person name="Huang H."/>
            <person name="Wu M."/>
            <person name="Li X."/>
            <person name="Li G."/>
        </authorList>
    </citation>
    <scope>NUCLEOTIDE SEQUENCE [LARGE SCALE GENOMIC DNA]</scope>
    <source>
        <strain evidence="6 7">NX02</strain>
    </source>
</reference>
<dbReference type="GO" id="GO:0005737">
    <property type="term" value="C:cytoplasm"/>
    <property type="evidence" value="ECO:0007669"/>
    <property type="project" value="UniProtKB-ARBA"/>
</dbReference>
<keyword evidence="4" id="KW-0411">Iron-sulfur</keyword>
<feature type="domain" description="Iron-binding zinc finger CDGSH type" evidence="5">
    <location>
        <begin position="57"/>
        <end position="93"/>
    </location>
</feature>
<dbReference type="SUPFAM" id="SSF51182">
    <property type="entry name" value="RmlC-like cupins"/>
    <property type="match status" value="1"/>
</dbReference>
<dbReference type="PANTHER" id="PTHR46491:SF3">
    <property type="entry name" value="CDGSH IRON-SULFUR DOMAIN-CONTAINING PROTEIN 3, MITOCHONDRIAL"/>
    <property type="match status" value="1"/>
</dbReference>
<dbReference type="eggNOG" id="COG0662">
    <property type="taxonomic scope" value="Bacteria"/>
</dbReference>
<dbReference type="PATRIC" id="fig|1123269.5.peg.2235"/>
<dbReference type="Gene3D" id="3.40.5.90">
    <property type="entry name" value="CDGSH iron-sulfur domain, mitoNEET-type"/>
    <property type="match status" value="2"/>
</dbReference>
<keyword evidence="1" id="KW-0001">2Fe-2S</keyword>
<evidence type="ECO:0000256" key="1">
    <source>
        <dbReference type="ARBA" id="ARBA00022714"/>
    </source>
</evidence>
<dbReference type="PANTHER" id="PTHR46491">
    <property type="entry name" value="CDGSH IRON SULFUR DOMAIN PROTEIN HOMOLOG"/>
    <property type="match status" value="1"/>
</dbReference>
<evidence type="ECO:0000313" key="7">
    <source>
        <dbReference type="Proteomes" id="UP000018851"/>
    </source>
</evidence>
<dbReference type="GO" id="GO:0051537">
    <property type="term" value="F:2 iron, 2 sulfur cluster binding"/>
    <property type="evidence" value="ECO:0007669"/>
    <property type="project" value="UniProtKB-KW"/>
</dbReference>
<evidence type="ECO:0000313" key="6">
    <source>
        <dbReference type="EMBL" id="AHE54015.1"/>
    </source>
</evidence>